<feature type="domain" description="PD-(D/E)XK endonuclease-like" evidence="1">
    <location>
        <begin position="83"/>
        <end position="165"/>
    </location>
</feature>
<organism evidence="2 3">
    <name type="scientific">Candidatus Ryanbacteria bacterium CG10_big_fil_rev_8_21_14_0_10_43_42</name>
    <dbReference type="NCBI Taxonomy" id="1974864"/>
    <lineage>
        <taxon>Bacteria</taxon>
        <taxon>Candidatus Ryaniibacteriota</taxon>
    </lineage>
</organism>
<evidence type="ECO:0000259" key="1">
    <source>
        <dbReference type="Pfam" id="PF12705"/>
    </source>
</evidence>
<name>A0A2M8KXX4_9BACT</name>
<dbReference type="AlphaFoldDB" id="A0A2M8KXX4"/>
<dbReference type="Pfam" id="PF12705">
    <property type="entry name" value="PDDEXK_1"/>
    <property type="match status" value="1"/>
</dbReference>
<dbReference type="InterPro" id="IPR038726">
    <property type="entry name" value="PDDEXK_AddAB-type"/>
</dbReference>
<protein>
    <recommendedName>
        <fullName evidence="1">PD-(D/E)XK endonuclease-like domain-containing protein</fullName>
    </recommendedName>
</protein>
<comment type="caution">
    <text evidence="2">The sequence shown here is derived from an EMBL/GenBank/DDBJ whole genome shotgun (WGS) entry which is preliminary data.</text>
</comment>
<dbReference type="InterPro" id="IPR011604">
    <property type="entry name" value="PDDEXK-like_dom_sf"/>
</dbReference>
<dbReference type="Gene3D" id="3.90.320.10">
    <property type="match status" value="1"/>
</dbReference>
<accession>A0A2M8KXX4</accession>
<evidence type="ECO:0000313" key="3">
    <source>
        <dbReference type="Proteomes" id="UP000229098"/>
    </source>
</evidence>
<gene>
    <name evidence="2" type="ORF">COU90_00770</name>
</gene>
<dbReference type="EMBL" id="PFEF01000003">
    <property type="protein sequence ID" value="PJE64785.1"/>
    <property type="molecule type" value="Genomic_DNA"/>
</dbReference>
<dbReference type="Proteomes" id="UP000229098">
    <property type="component" value="Unassembled WGS sequence"/>
</dbReference>
<evidence type="ECO:0000313" key="2">
    <source>
        <dbReference type="EMBL" id="PJE64785.1"/>
    </source>
</evidence>
<sequence>MWYSNPEQFKETMGHDRDGRWFPRVTKILDVKSKPALDMFFKEMGSYESAEEVKNKSAEEGTLIHEVVQKVAIGEKVEIPETIKASVHSFQEFAEERKIHFHPEYIESAVISERNRFTGTVDALATIGGKFGVLDIKTSTGFFREYNLQTAAYVLALQEEEMKQKLNLPKDIETRWILRINQQKACTICRATLREKGGRKKIRSGRKPENICADTEHEWGDMAGDIELKEFPYFFYDIKAFLAAKALWEWEHSYWLRQVGYLGK</sequence>
<proteinExistence type="predicted"/>
<reference evidence="3" key="1">
    <citation type="submission" date="2017-09" db="EMBL/GenBank/DDBJ databases">
        <title>Depth-based differentiation of microbial function through sediment-hosted aquifers and enrichment of novel symbionts in the deep terrestrial subsurface.</title>
        <authorList>
            <person name="Probst A.J."/>
            <person name="Ladd B."/>
            <person name="Jarett J.K."/>
            <person name="Geller-Mcgrath D.E."/>
            <person name="Sieber C.M.K."/>
            <person name="Emerson J.B."/>
            <person name="Anantharaman K."/>
            <person name="Thomas B.C."/>
            <person name="Malmstrom R."/>
            <person name="Stieglmeier M."/>
            <person name="Klingl A."/>
            <person name="Woyke T."/>
            <person name="Ryan C.M."/>
            <person name="Banfield J.F."/>
        </authorList>
    </citation>
    <scope>NUCLEOTIDE SEQUENCE [LARGE SCALE GENOMIC DNA]</scope>
</reference>